<proteinExistence type="predicted"/>
<dbReference type="STRING" id="105984.A0A427YA16"/>
<feature type="compositionally biased region" description="Pro residues" evidence="1">
    <location>
        <begin position="97"/>
        <end position="108"/>
    </location>
</feature>
<dbReference type="RefSeq" id="XP_028480209.1">
    <property type="nucleotide sequence ID" value="XM_028616352.1"/>
</dbReference>
<reference evidence="3 4" key="1">
    <citation type="submission" date="2018-11" db="EMBL/GenBank/DDBJ databases">
        <title>Genome sequence of Apiotrichum porosum DSM 27194.</title>
        <authorList>
            <person name="Aliyu H."/>
            <person name="Gorte O."/>
            <person name="Ochsenreither K."/>
        </authorList>
    </citation>
    <scope>NUCLEOTIDE SEQUENCE [LARGE SCALE GENOMIC DNA]</scope>
    <source>
        <strain evidence="3 4">DSM 27194</strain>
    </source>
</reference>
<dbReference type="InterPro" id="IPR015943">
    <property type="entry name" value="WD40/YVTN_repeat-like_dom_sf"/>
</dbReference>
<dbReference type="PANTHER" id="PTHR16008">
    <property type="entry name" value="F-BOX ONLY PROTEIN 4"/>
    <property type="match status" value="1"/>
</dbReference>
<comment type="caution">
    <text evidence="3">The sequence shown here is derived from an EMBL/GenBank/DDBJ whole genome shotgun (WGS) entry which is preliminary data.</text>
</comment>
<keyword evidence="4" id="KW-1185">Reference proteome</keyword>
<dbReference type="Pfam" id="PF12937">
    <property type="entry name" value="F-box-like"/>
    <property type="match status" value="1"/>
</dbReference>
<dbReference type="InterPro" id="IPR011047">
    <property type="entry name" value="Quinoprotein_ADH-like_sf"/>
</dbReference>
<dbReference type="Proteomes" id="UP000279236">
    <property type="component" value="Unassembled WGS sequence"/>
</dbReference>
<feature type="domain" description="F-box" evidence="2">
    <location>
        <begin position="24"/>
        <end position="63"/>
    </location>
</feature>
<dbReference type="OrthoDB" id="2595585at2759"/>
<dbReference type="Gene3D" id="1.20.1280.50">
    <property type="match status" value="1"/>
</dbReference>
<organism evidence="3 4">
    <name type="scientific">Apiotrichum porosum</name>
    <dbReference type="NCBI Taxonomy" id="105984"/>
    <lineage>
        <taxon>Eukaryota</taxon>
        <taxon>Fungi</taxon>
        <taxon>Dikarya</taxon>
        <taxon>Basidiomycota</taxon>
        <taxon>Agaricomycotina</taxon>
        <taxon>Tremellomycetes</taxon>
        <taxon>Trichosporonales</taxon>
        <taxon>Trichosporonaceae</taxon>
        <taxon>Apiotrichum</taxon>
    </lineage>
</organism>
<dbReference type="SUPFAM" id="SSF81383">
    <property type="entry name" value="F-box domain"/>
    <property type="match status" value="1"/>
</dbReference>
<evidence type="ECO:0000259" key="2">
    <source>
        <dbReference type="SMART" id="SM00256"/>
    </source>
</evidence>
<evidence type="ECO:0000256" key="1">
    <source>
        <dbReference type="SAM" id="MobiDB-lite"/>
    </source>
</evidence>
<dbReference type="AlphaFoldDB" id="A0A427YA16"/>
<dbReference type="SMART" id="SM00256">
    <property type="entry name" value="FBOX"/>
    <property type="match status" value="1"/>
</dbReference>
<gene>
    <name evidence="3" type="ORF">EHS24_000524</name>
</gene>
<name>A0A427YA16_9TREE</name>
<protein>
    <recommendedName>
        <fullName evidence="2">F-box domain-containing protein</fullName>
    </recommendedName>
</protein>
<dbReference type="PANTHER" id="PTHR16008:SF4">
    <property type="entry name" value="F-BOX ONLY PROTEIN 4"/>
    <property type="match status" value="1"/>
</dbReference>
<feature type="compositionally biased region" description="Basic and acidic residues" evidence="1">
    <location>
        <begin position="111"/>
        <end position="123"/>
    </location>
</feature>
<dbReference type="GeneID" id="39585067"/>
<feature type="region of interest" description="Disordered" evidence="1">
    <location>
        <begin position="519"/>
        <end position="542"/>
    </location>
</feature>
<dbReference type="InterPro" id="IPR039588">
    <property type="entry name" value="FBXO4"/>
</dbReference>
<feature type="region of interest" description="Disordered" evidence="1">
    <location>
        <begin position="91"/>
        <end position="123"/>
    </location>
</feature>
<sequence>MKRCRSASPADTGPHRPLSDLFQLPELFLRVLSFLSPSDLARTQTVNKHWARAALDPQLWKRLYLERYPHPHHSRLVYSRSRSATPLRPIARLPSRAFPPPSPSPTPAPDSHAHGDLDLDRGDDTVRHDGVDWKHMLKLGTNWSNGNVHAEGSLDLPPSPAASRERDFLGPPESGQHLALFPSFICASSLSSPLVHIYASSAASGSPLGIVPPPPGWSSPARPDLVTAIVADQAVTPADGSHVPARLGIFYESGGFAIVRLRLAEDGRLVWVREALSTTRSRPRRRHAVPQRDDDPVVLAVMHYPVLVSCTVGFHLVVYKLADGSPTLVRTLRSDVSFHPAALSLLPPQTAGGTRYRAALTYSTPVYPSSWAVAEQELVINLAAGASVRRGECYHVQAAETSPTAWPRRIDPVPGVRGRAIGVGSDGRWVVLAGEDSVIHVYSLPAAGERAITHAQTLLAPSTGVSSLALVSGRAISGGRDGRVLVWELDEAADGEEGVGMEARVGRVGMAMGYVEVKAGGRRSRPREPSPPTEADEDQDDLALLPHPASISGEARRLFLASPPVSMAPASVAAPPKEQTGLGVRQVAFDEERIVGLEGDVMRVWSFS</sequence>
<evidence type="ECO:0000313" key="3">
    <source>
        <dbReference type="EMBL" id="RSH88001.1"/>
    </source>
</evidence>
<evidence type="ECO:0000313" key="4">
    <source>
        <dbReference type="Proteomes" id="UP000279236"/>
    </source>
</evidence>
<dbReference type="InterPro" id="IPR001810">
    <property type="entry name" value="F-box_dom"/>
</dbReference>
<dbReference type="GO" id="GO:0000209">
    <property type="term" value="P:protein polyubiquitination"/>
    <property type="evidence" value="ECO:0007669"/>
    <property type="project" value="TreeGrafter"/>
</dbReference>
<dbReference type="SUPFAM" id="SSF50998">
    <property type="entry name" value="Quinoprotein alcohol dehydrogenase-like"/>
    <property type="match status" value="1"/>
</dbReference>
<dbReference type="Gene3D" id="2.130.10.10">
    <property type="entry name" value="YVTN repeat-like/Quinoprotein amine dehydrogenase"/>
    <property type="match status" value="1"/>
</dbReference>
<accession>A0A427YA16</accession>
<dbReference type="GO" id="GO:0019005">
    <property type="term" value="C:SCF ubiquitin ligase complex"/>
    <property type="evidence" value="ECO:0007669"/>
    <property type="project" value="TreeGrafter"/>
</dbReference>
<dbReference type="GO" id="GO:0031146">
    <property type="term" value="P:SCF-dependent proteasomal ubiquitin-dependent protein catabolic process"/>
    <property type="evidence" value="ECO:0007669"/>
    <property type="project" value="InterPro"/>
</dbReference>
<dbReference type="EMBL" id="RSCE01000001">
    <property type="protein sequence ID" value="RSH88001.1"/>
    <property type="molecule type" value="Genomic_DNA"/>
</dbReference>
<dbReference type="InterPro" id="IPR036047">
    <property type="entry name" value="F-box-like_dom_sf"/>
</dbReference>